<comment type="similarity">
    <text evidence="1">Belongs to the importin alpha family.</text>
</comment>
<proteinExistence type="inferred from homology"/>
<accession>A0A195CB43</accession>
<dbReference type="AlphaFoldDB" id="A0A195CB43"/>
<dbReference type="PIRSF" id="PIRSF005673">
    <property type="entry name" value="Importin_alpha"/>
    <property type="match status" value="1"/>
</dbReference>
<protein>
    <submittedName>
        <fullName evidence="5">Importin subunit alpha-2</fullName>
    </submittedName>
</protein>
<dbReference type="SUPFAM" id="SSF48371">
    <property type="entry name" value="ARM repeat"/>
    <property type="match status" value="1"/>
</dbReference>
<dbReference type="GO" id="GO:0005737">
    <property type="term" value="C:cytoplasm"/>
    <property type="evidence" value="ECO:0007669"/>
    <property type="project" value="InterPro"/>
</dbReference>
<keyword evidence="2" id="KW-0813">Transport</keyword>
<dbReference type="Proteomes" id="UP000078542">
    <property type="component" value="Unassembled WGS sequence"/>
</dbReference>
<dbReference type="SMART" id="SM00185">
    <property type="entry name" value="ARM"/>
    <property type="match status" value="6"/>
</dbReference>
<dbReference type="InterPro" id="IPR016024">
    <property type="entry name" value="ARM-type_fold"/>
</dbReference>
<dbReference type="GO" id="GO:0061608">
    <property type="term" value="F:nuclear import signal receptor activity"/>
    <property type="evidence" value="ECO:0007669"/>
    <property type="project" value="InterPro"/>
</dbReference>
<gene>
    <name evidence="5" type="ORF">ALC62_11713</name>
</gene>
<organism evidence="5 6">
    <name type="scientific">Cyphomyrmex costatus</name>
    <dbReference type="NCBI Taxonomy" id="456900"/>
    <lineage>
        <taxon>Eukaryota</taxon>
        <taxon>Metazoa</taxon>
        <taxon>Ecdysozoa</taxon>
        <taxon>Arthropoda</taxon>
        <taxon>Hexapoda</taxon>
        <taxon>Insecta</taxon>
        <taxon>Pterygota</taxon>
        <taxon>Neoptera</taxon>
        <taxon>Endopterygota</taxon>
        <taxon>Hymenoptera</taxon>
        <taxon>Apocrita</taxon>
        <taxon>Aculeata</taxon>
        <taxon>Formicoidea</taxon>
        <taxon>Formicidae</taxon>
        <taxon>Myrmicinae</taxon>
        <taxon>Cyphomyrmex</taxon>
    </lineage>
</organism>
<name>A0A195CB43_9HYME</name>
<dbReference type="PANTHER" id="PTHR23316">
    <property type="entry name" value="IMPORTIN ALPHA"/>
    <property type="match status" value="1"/>
</dbReference>
<dbReference type="EMBL" id="KQ978068">
    <property type="protein sequence ID" value="KYM97421.1"/>
    <property type="molecule type" value="Genomic_DNA"/>
</dbReference>
<evidence type="ECO:0000313" key="6">
    <source>
        <dbReference type="Proteomes" id="UP000078542"/>
    </source>
</evidence>
<feature type="non-terminal residue" evidence="5">
    <location>
        <position position="1"/>
    </location>
</feature>
<evidence type="ECO:0000256" key="1">
    <source>
        <dbReference type="ARBA" id="ARBA00010394"/>
    </source>
</evidence>
<keyword evidence="6" id="KW-1185">Reference proteome</keyword>
<dbReference type="InterPro" id="IPR024931">
    <property type="entry name" value="Importin_alpha"/>
</dbReference>
<dbReference type="GO" id="GO:0006606">
    <property type="term" value="P:protein import into nucleus"/>
    <property type="evidence" value="ECO:0007669"/>
    <property type="project" value="InterPro"/>
</dbReference>
<keyword evidence="4" id="KW-0653">Protein transport</keyword>
<keyword evidence="3" id="KW-0677">Repeat</keyword>
<evidence type="ECO:0000256" key="3">
    <source>
        <dbReference type="ARBA" id="ARBA00022737"/>
    </source>
</evidence>
<dbReference type="InterPro" id="IPR011989">
    <property type="entry name" value="ARM-like"/>
</dbReference>
<dbReference type="STRING" id="456900.A0A195CB43"/>
<dbReference type="InterPro" id="IPR000225">
    <property type="entry name" value="Armadillo"/>
</dbReference>
<dbReference type="Gene3D" id="1.25.10.10">
    <property type="entry name" value="Leucine-rich Repeat Variant"/>
    <property type="match status" value="1"/>
</dbReference>
<evidence type="ECO:0000256" key="4">
    <source>
        <dbReference type="ARBA" id="ARBA00022927"/>
    </source>
</evidence>
<evidence type="ECO:0000313" key="5">
    <source>
        <dbReference type="EMBL" id="KYM97421.1"/>
    </source>
</evidence>
<evidence type="ECO:0000256" key="2">
    <source>
        <dbReference type="ARBA" id="ARBA00022448"/>
    </source>
</evidence>
<sequence>EARVKGVALSVELKAEEDDRLSNCNLNIKQVLPNLLNENVTFTYSLSVENIVNYIYSSDETLQLVAIHNYIDLLNKTIYDGSINDLVNDDIVSRSIELLDNHHNCRLQIEIIRVLIFMSLGTFKQMQSIIKYGAIPKLVKLLNSTEHYITQDIVISLGNIIKNRPYARDIALSHAILPRLAKLINSKISMIFTRHVVRTMFHVCKKSNPPLSFEMIKPVLPVFSYLLTIPNQSIISNTCWILAYLTEGCENNTRSLLGTGILPQVLGCLMCKEKNIFRPALRTIAHIVELGNIYETNAVISAGGLSHLCTFLRNHYMDEDIVVEIVSAIYKMVNTKEQIQCVISAGLLPLLIKILQFGEEEARHIVAWTVMDIIAEGSIEQLNELLNAGLLSIFYNLLEANDHNIVINALDCLIEILRAAEKVGQMEKFITMIKDAGILDKMETIQYQHDDLIYEVYSNTHAFLRGFVYY</sequence>
<reference evidence="5 6" key="1">
    <citation type="submission" date="2016-03" db="EMBL/GenBank/DDBJ databases">
        <title>Cyphomyrmex costatus WGS genome.</title>
        <authorList>
            <person name="Nygaard S."/>
            <person name="Hu H."/>
            <person name="Boomsma J."/>
            <person name="Zhang G."/>
        </authorList>
    </citation>
    <scope>NUCLEOTIDE SEQUENCE [LARGE SCALE GENOMIC DNA]</scope>
    <source>
        <strain evidence="5">MS0001</strain>
        <tissue evidence="5">Whole body</tissue>
    </source>
</reference>